<organism evidence="2 3">
    <name type="scientific">Globisporangium ultimum (strain ATCC 200006 / CBS 805.95 / DAOM BR144)</name>
    <name type="common">Pythium ultimum</name>
    <dbReference type="NCBI Taxonomy" id="431595"/>
    <lineage>
        <taxon>Eukaryota</taxon>
        <taxon>Sar</taxon>
        <taxon>Stramenopiles</taxon>
        <taxon>Oomycota</taxon>
        <taxon>Peronosporomycetes</taxon>
        <taxon>Pythiales</taxon>
        <taxon>Pythiaceae</taxon>
        <taxon>Globisporangium</taxon>
    </lineage>
</organism>
<dbReference type="EMBL" id="GL376606">
    <property type="status" value="NOT_ANNOTATED_CDS"/>
    <property type="molecule type" value="Genomic_DNA"/>
</dbReference>
<sequence>MPLPASNGSSLKPGVGAGVLPPTIDEHVVDDTRTSHSSNSRQSVDDGIHNTQTLEKKRSFSIKRMHKSRSAASIDTSSLKDPSPTLLEYSGTSPQVSAEQQLHAPSPLPPTTPTKSNVAVARATSTGGMDQIKSIAAQMKQRRKAAEKAPSLNDGTFTADVLHESPSQSRSLRRTQSGTAATFNTLPPRSNEHRNGDLSTAPPPSTGHDLEDEKPTGFAAIRARFEKI</sequence>
<feature type="compositionally biased region" description="Polar residues" evidence="1">
    <location>
        <begin position="1"/>
        <end position="10"/>
    </location>
</feature>
<feature type="compositionally biased region" description="Polar residues" evidence="1">
    <location>
        <begin position="70"/>
        <end position="80"/>
    </location>
</feature>
<proteinExistence type="predicted"/>
<reference evidence="3" key="1">
    <citation type="journal article" date="2010" name="Genome Biol.">
        <title>Genome sequence of the necrotrophic plant pathogen Pythium ultimum reveals original pathogenicity mechanisms and effector repertoire.</title>
        <authorList>
            <person name="Levesque C.A."/>
            <person name="Brouwer H."/>
            <person name="Cano L."/>
            <person name="Hamilton J.P."/>
            <person name="Holt C."/>
            <person name="Huitema E."/>
            <person name="Raffaele S."/>
            <person name="Robideau G.P."/>
            <person name="Thines M."/>
            <person name="Win J."/>
            <person name="Zerillo M.M."/>
            <person name="Beakes G.W."/>
            <person name="Boore J.L."/>
            <person name="Busam D."/>
            <person name="Dumas B."/>
            <person name="Ferriera S."/>
            <person name="Fuerstenberg S.I."/>
            <person name="Gachon C.M."/>
            <person name="Gaulin E."/>
            <person name="Govers F."/>
            <person name="Grenville-Briggs L."/>
            <person name="Horner N."/>
            <person name="Hostetler J."/>
            <person name="Jiang R.H."/>
            <person name="Johnson J."/>
            <person name="Krajaejun T."/>
            <person name="Lin H."/>
            <person name="Meijer H.J."/>
            <person name="Moore B."/>
            <person name="Morris P."/>
            <person name="Phuntmart V."/>
            <person name="Puiu D."/>
            <person name="Shetty J."/>
            <person name="Stajich J.E."/>
            <person name="Tripathy S."/>
            <person name="Wawra S."/>
            <person name="van West P."/>
            <person name="Whitty B.R."/>
            <person name="Coutinho P.M."/>
            <person name="Henrissat B."/>
            <person name="Martin F."/>
            <person name="Thomas P.D."/>
            <person name="Tyler B.M."/>
            <person name="De Vries R.P."/>
            <person name="Kamoun S."/>
            <person name="Yandell M."/>
            <person name="Tisserat N."/>
            <person name="Buell C.R."/>
        </authorList>
    </citation>
    <scope>NUCLEOTIDE SEQUENCE</scope>
    <source>
        <strain evidence="3">DAOM:BR144</strain>
    </source>
</reference>
<dbReference type="HOGENOM" id="CLU_1216859_0_0_1"/>
<evidence type="ECO:0000256" key="1">
    <source>
        <dbReference type="SAM" id="MobiDB-lite"/>
    </source>
</evidence>
<evidence type="ECO:0000313" key="2">
    <source>
        <dbReference type="EnsemblProtists" id="PYU1_T011069"/>
    </source>
</evidence>
<keyword evidence="3" id="KW-1185">Reference proteome</keyword>
<accession>K3X1H0</accession>
<feature type="compositionally biased region" description="Basic residues" evidence="1">
    <location>
        <begin position="59"/>
        <end position="69"/>
    </location>
</feature>
<feature type="compositionally biased region" description="Polar residues" evidence="1">
    <location>
        <begin position="90"/>
        <end position="100"/>
    </location>
</feature>
<dbReference type="AlphaFoldDB" id="K3X1H0"/>
<reference evidence="2" key="3">
    <citation type="submission" date="2015-02" db="UniProtKB">
        <authorList>
            <consortium name="EnsemblProtists"/>
        </authorList>
    </citation>
    <scope>IDENTIFICATION</scope>
    <source>
        <strain evidence="2">DAOM BR144</strain>
    </source>
</reference>
<dbReference type="InParanoid" id="K3X1H0"/>
<feature type="compositionally biased region" description="Polar residues" evidence="1">
    <location>
        <begin position="165"/>
        <end position="188"/>
    </location>
</feature>
<evidence type="ECO:0000313" key="3">
    <source>
        <dbReference type="Proteomes" id="UP000019132"/>
    </source>
</evidence>
<dbReference type="Proteomes" id="UP000019132">
    <property type="component" value="Unassembled WGS sequence"/>
</dbReference>
<feature type="compositionally biased region" description="Basic and acidic residues" evidence="1">
    <location>
        <begin position="24"/>
        <end position="34"/>
    </location>
</feature>
<feature type="compositionally biased region" description="Basic and acidic residues" evidence="1">
    <location>
        <begin position="43"/>
        <end position="58"/>
    </location>
</feature>
<name>K3X1H0_GLOUD</name>
<dbReference type="EnsemblProtists" id="PYU1_T011069">
    <property type="protein sequence ID" value="PYU1_T011069"/>
    <property type="gene ID" value="PYU1_G011045"/>
</dbReference>
<reference evidence="3" key="2">
    <citation type="submission" date="2010-04" db="EMBL/GenBank/DDBJ databases">
        <authorList>
            <person name="Buell R."/>
            <person name="Hamilton J."/>
            <person name="Hostetler J."/>
        </authorList>
    </citation>
    <scope>NUCLEOTIDE SEQUENCE [LARGE SCALE GENOMIC DNA]</scope>
    <source>
        <strain evidence="3">DAOM:BR144</strain>
    </source>
</reference>
<feature type="region of interest" description="Disordered" evidence="1">
    <location>
        <begin position="1"/>
        <end position="217"/>
    </location>
</feature>
<protein>
    <submittedName>
        <fullName evidence="2">Uncharacterized protein</fullName>
    </submittedName>
</protein>
<dbReference type="VEuPathDB" id="FungiDB:PYU1_G011045"/>